<accession>A0A8J9W5R5</accession>
<gene>
    <name evidence="1" type="primary">Hypp6072</name>
    <name evidence="1" type="ORF">BLAG_LOCUS4563</name>
</gene>
<evidence type="ECO:0000313" key="1">
    <source>
        <dbReference type="EMBL" id="CAH1240716.1"/>
    </source>
</evidence>
<dbReference type="Proteomes" id="UP000838412">
    <property type="component" value="Chromosome 11"/>
</dbReference>
<name>A0A8J9W5R5_BRALA</name>
<organism evidence="1 2">
    <name type="scientific">Branchiostoma lanceolatum</name>
    <name type="common">Common lancelet</name>
    <name type="synonym">Amphioxus lanceolatum</name>
    <dbReference type="NCBI Taxonomy" id="7740"/>
    <lineage>
        <taxon>Eukaryota</taxon>
        <taxon>Metazoa</taxon>
        <taxon>Chordata</taxon>
        <taxon>Cephalochordata</taxon>
        <taxon>Leptocardii</taxon>
        <taxon>Amphioxiformes</taxon>
        <taxon>Branchiostomatidae</taxon>
        <taxon>Branchiostoma</taxon>
    </lineage>
</organism>
<sequence>MANSFYVTLPSDSSMDVFPDNTVTNYRTKLAHPVELDGEWEVGLVEIQYPHSWMNVREGENTLLYYIEDEKDVEGSRAYEIVKISTGYYKNILHLLEALNRSASTRYPDLFKQHDMFTYNDVTKRVTMDLPPMIPNLSTTTSYLMGPLAEKLGWDPKSVINGSWIKAPRAPDPNLGFHSLYVYGDIVQHRLVGDVKVPLLRIIKVSGEDGEIIDHPIITPHYIPLSKRRFETVEIDIRNELGHPVPFVQGRAIVTLHLRQRRSSYFT</sequence>
<proteinExistence type="predicted"/>
<protein>
    <submittedName>
        <fullName evidence="1">Hypp6072 protein</fullName>
    </submittedName>
</protein>
<evidence type="ECO:0000313" key="2">
    <source>
        <dbReference type="Proteomes" id="UP000838412"/>
    </source>
</evidence>
<dbReference type="OrthoDB" id="9973206at2759"/>
<reference evidence="1" key="1">
    <citation type="submission" date="2022-01" db="EMBL/GenBank/DDBJ databases">
        <authorList>
            <person name="Braso-Vives M."/>
        </authorList>
    </citation>
    <scope>NUCLEOTIDE SEQUENCE</scope>
</reference>
<dbReference type="AlphaFoldDB" id="A0A8J9W5R5"/>
<keyword evidence="2" id="KW-1185">Reference proteome</keyword>
<dbReference type="EMBL" id="OV696696">
    <property type="protein sequence ID" value="CAH1240716.1"/>
    <property type="molecule type" value="Genomic_DNA"/>
</dbReference>